<dbReference type="RefSeq" id="WP_358131175.1">
    <property type="nucleotide sequence ID" value="NZ_JBFALK010000003.1"/>
</dbReference>
<evidence type="ECO:0000256" key="1">
    <source>
        <dbReference type="SAM" id="MobiDB-lite"/>
    </source>
</evidence>
<evidence type="ECO:0000313" key="3">
    <source>
        <dbReference type="Proteomes" id="UP001551675"/>
    </source>
</evidence>
<feature type="region of interest" description="Disordered" evidence="1">
    <location>
        <begin position="83"/>
        <end position="113"/>
    </location>
</feature>
<dbReference type="EMBL" id="JBFALK010000003">
    <property type="protein sequence ID" value="MEV0968483.1"/>
    <property type="molecule type" value="Genomic_DNA"/>
</dbReference>
<name>A0ABV3GA58_MICGL</name>
<protein>
    <submittedName>
        <fullName evidence="2">Uncharacterized protein</fullName>
    </submittedName>
</protein>
<reference evidence="2 3" key="1">
    <citation type="submission" date="2024-06" db="EMBL/GenBank/DDBJ databases">
        <title>The Natural Products Discovery Center: Release of the First 8490 Sequenced Strains for Exploring Actinobacteria Biosynthetic Diversity.</title>
        <authorList>
            <person name="Kalkreuter E."/>
            <person name="Kautsar S.A."/>
            <person name="Yang D."/>
            <person name="Bader C.D."/>
            <person name="Teijaro C.N."/>
            <person name="Fluegel L."/>
            <person name="Davis C.M."/>
            <person name="Simpson J.R."/>
            <person name="Lauterbach L."/>
            <person name="Steele A.D."/>
            <person name="Gui C."/>
            <person name="Meng S."/>
            <person name="Li G."/>
            <person name="Viehrig K."/>
            <person name="Ye F."/>
            <person name="Su P."/>
            <person name="Kiefer A.F."/>
            <person name="Nichols A."/>
            <person name="Cepeda A.J."/>
            <person name="Yan W."/>
            <person name="Fan B."/>
            <person name="Jiang Y."/>
            <person name="Adhikari A."/>
            <person name="Zheng C.-J."/>
            <person name="Schuster L."/>
            <person name="Cowan T.M."/>
            <person name="Smanski M.J."/>
            <person name="Chevrette M.G."/>
            <person name="De Carvalho L.P.S."/>
            <person name="Shen B."/>
        </authorList>
    </citation>
    <scope>NUCLEOTIDE SEQUENCE [LARGE SCALE GENOMIC DNA]</scope>
    <source>
        <strain evidence="2 3">NPDC050100</strain>
    </source>
</reference>
<proteinExistence type="predicted"/>
<dbReference type="Proteomes" id="UP001551675">
    <property type="component" value="Unassembled WGS sequence"/>
</dbReference>
<comment type="caution">
    <text evidence="2">The sequence shown here is derived from an EMBL/GenBank/DDBJ whole genome shotgun (WGS) entry which is preliminary data.</text>
</comment>
<organism evidence="2 3">
    <name type="scientific">Microtetraspora glauca</name>
    <dbReference type="NCBI Taxonomy" id="1996"/>
    <lineage>
        <taxon>Bacteria</taxon>
        <taxon>Bacillati</taxon>
        <taxon>Actinomycetota</taxon>
        <taxon>Actinomycetes</taxon>
        <taxon>Streptosporangiales</taxon>
        <taxon>Streptosporangiaceae</taxon>
        <taxon>Microtetraspora</taxon>
    </lineage>
</organism>
<keyword evidence="3" id="KW-1185">Reference proteome</keyword>
<evidence type="ECO:0000313" key="2">
    <source>
        <dbReference type="EMBL" id="MEV0968483.1"/>
    </source>
</evidence>
<sequence length="113" mass="12333">MSEIPAEAYPVAVYSAHKHTTPDAVRTEATETAICMWIDGLMIGVPLNADDTRLNAAINTAYTISQNSERFAALVRAELERRDRVRKAEPTAAALRAAEHPHDQTAETEATDA</sequence>
<gene>
    <name evidence="2" type="ORF">AB0I59_07605</name>
</gene>
<accession>A0ABV3GA58</accession>